<gene>
    <name evidence="1" type="ORF">ODALV1_LOCUS12036</name>
</gene>
<dbReference type="Proteomes" id="UP001642540">
    <property type="component" value="Unassembled WGS sequence"/>
</dbReference>
<proteinExistence type="predicted"/>
<comment type="caution">
    <text evidence="1">The sequence shown here is derived from an EMBL/GenBank/DDBJ whole genome shotgun (WGS) entry which is preliminary data.</text>
</comment>
<dbReference type="EMBL" id="CAXLJM020000036">
    <property type="protein sequence ID" value="CAL8105346.1"/>
    <property type="molecule type" value="Genomic_DNA"/>
</dbReference>
<keyword evidence="2" id="KW-1185">Reference proteome</keyword>
<evidence type="ECO:0000313" key="1">
    <source>
        <dbReference type="EMBL" id="CAL8105346.1"/>
    </source>
</evidence>
<name>A0ABP1QNS9_9HEXA</name>
<evidence type="ECO:0000313" key="2">
    <source>
        <dbReference type="Proteomes" id="UP001642540"/>
    </source>
</evidence>
<reference evidence="1 2" key="1">
    <citation type="submission" date="2024-08" db="EMBL/GenBank/DDBJ databases">
        <authorList>
            <person name="Cucini C."/>
            <person name="Frati F."/>
        </authorList>
    </citation>
    <scope>NUCLEOTIDE SEQUENCE [LARGE SCALE GENOMIC DNA]</scope>
</reference>
<organism evidence="1 2">
    <name type="scientific">Orchesella dallaii</name>
    <dbReference type="NCBI Taxonomy" id="48710"/>
    <lineage>
        <taxon>Eukaryota</taxon>
        <taxon>Metazoa</taxon>
        <taxon>Ecdysozoa</taxon>
        <taxon>Arthropoda</taxon>
        <taxon>Hexapoda</taxon>
        <taxon>Collembola</taxon>
        <taxon>Entomobryomorpha</taxon>
        <taxon>Entomobryoidea</taxon>
        <taxon>Orchesellidae</taxon>
        <taxon>Orchesellinae</taxon>
        <taxon>Orchesella</taxon>
    </lineage>
</organism>
<protein>
    <submittedName>
        <fullName evidence="1">Uncharacterized protein</fullName>
    </submittedName>
</protein>
<accession>A0ABP1QNS9</accession>
<sequence length="190" mass="22186">MTSYVNVQFREVADRVFKAFLDVKSAGENVWKIILEKQDTINKLIINQIQVLNKFTQFDVLWQGSFHSENIASFHSFTEIDENFHHLKEQLDSFELKLQGYAKIGMEVIRGMRIHFGENCRCLECIMAAQTIVDLGQIEIPSLEWLKYFPDPEIEMMVDDWEALQLDTGVGHCLQQLKQIFQPDKDQTNK</sequence>